<protein>
    <recommendedName>
        <fullName evidence="1">DSBA-like thioredoxin domain-containing protein</fullName>
    </recommendedName>
</protein>
<proteinExistence type="predicted"/>
<dbReference type="Pfam" id="PF01323">
    <property type="entry name" value="DSBA"/>
    <property type="match status" value="1"/>
</dbReference>
<reference evidence="2" key="1">
    <citation type="journal article" date="2015" name="Nature">
        <title>Complex archaea that bridge the gap between prokaryotes and eukaryotes.</title>
        <authorList>
            <person name="Spang A."/>
            <person name="Saw J.H."/>
            <person name="Jorgensen S.L."/>
            <person name="Zaremba-Niedzwiedzka K."/>
            <person name="Martijn J."/>
            <person name="Lind A.E."/>
            <person name="van Eijk R."/>
            <person name="Schleper C."/>
            <person name="Guy L."/>
            <person name="Ettema T.J."/>
        </authorList>
    </citation>
    <scope>NUCLEOTIDE SEQUENCE</scope>
</reference>
<accession>A0A0F9CIN1</accession>
<feature type="domain" description="DSBA-like thioredoxin" evidence="1">
    <location>
        <begin position="14"/>
        <end position="146"/>
    </location>
</feature>
<dbReference type="EMBL" id="LAZR01035887">
    <property type="protein sequence ID" value="KKL26292.1"/>
    <property type="molecule type" value="Genomic_DNA"/>
</dbReference>
<evidence type="ECO:0000313" key="2">
    <source>
        <dbReference type="EMBL" id="KKL26292.1"/>
    </source>
</evidence>
<dbReference type="InterPro" id="IPR036249">
    <property type="entry name" value="Thioredoxin-like_sf"/>
</dbReference>
<dbReference type="SUPFAM" id="SSF52833">
    <property type="entry name" value="Thioredoxin-like"/>
    <property type="match status" value="1"/>
</dbReference>
<name>A0A0F9CIN1_9ZZZZ</name>
<dbReference type="PANTHER" id="PTHR13887:SF41">
    <property type="entry name" value="THIOREDOXIN SUPERFAMILY PROTEIN"/>
    <property type="match status" value="1"/>
</dbReference>
<dbReference type="Gene3D" id="3.40.30.10">
    <property type="entry name" value="Glutaredoxin"/>
    <property type="match status" value="1"/>
</dbReference>
<sequence>MTLDELFQGSNYDISGVQARLVEIAREEGLPFLDNHNMTYNSRNAQELAKWAEGLGKGEAFHDAAFRAVFAHDRNIGQDEVLLELAGSIGLDKEEADRVLTDESFGEAVDRDWEYCRKLGVTAVPTFIYGGRAIVGAQPYEALKKLVEEPGKGPSPFNMLRSG</sequence>
<dbReference type="PANTHER" id="PTHR13887">
    <property type="entry name" value="GLUTATHIONE S-TRANSFERASE KAPPA"/>
    <property type="match status" value="1"/>
</dbReference>
<evidence type="ECO:0000259" key="1">
    <source>
        <dbReference type="Pfam" id="PF01323"/>
    </source>
</evidence>
<comment type="caution">
    <text evidence="2">The sequence shown here is derived from an EMBL/GenBank/DDBJ whole genome shotgun (WGS) entry which is preliminary data.</text>
</comment>
<gene>
    <name evidence="2" type="ORF">LCGC14_2396740</name>
</gene>
<dbReference type="InterPro" id="IPR001853">
    <property type="entry name" value="DSBA-like_thioredoxin_dom"/>
</dbReference>
<dbReference type="GO" id="GO:0016491">
    <property type="term" value="F:oxidoreductase activity"/>
    <property type="evidence" value="ECO:0007669"/>
    <property type="project" value="InterPro"/>
</dbReference>
<organism evidence="2">
    <name type="scientific">marine sediment metagenome</name>
    <dbReference type="NCBI Taxonomy" id="412755"/>
    <lineage>
        <taxon>unclassified sequences</taxon>
        <taxon>metagenomes</taxon>
        <taxon>ecological metagenomes</taxon>
    </lineage>
</organism>
<dbReference type="AlphaFoldDB" id="A0A0F9CIN1"/>